<feature type="domain" description="ThuA-like" evidence="2">
    <location>
        <begin position="167"/>
        <end position="393"/>
    </location>
</feature>
<evidence type="ECO:0000313" key="4">
    <source>
        <dbReference type="Proteomes" id="UP001158067"/>
    </source>
</evidence>
<dbReference type="PANTHER" id="PTHR40469">
    <property type="entry name" value="SECRETED GLYCOSYL HYDROLASE"/>
    <property type="match status" value="1"/>
</dbReference>
<accession>A0ABY1QQR3</accession>
<comment type="caution">
    <text evidence="3">The sequence shown here is derived from an EMBL/GenBank/DDBJ whole genome shotgun (WGS) entry which is preliminary data.</text>
</comment>
<dbReference type="InterPro" id="IPR029010">
    <property type="entry name" value="ThuA-like"/>
</dbReference>
<organism evidence="3 4">
    <name type="scientific">Neorhodopirellula lusitana</name>
    <dbReference type="NCBI Taxonomy" id="445327"/>
    <lineage>
        <taxon>Bacteria</taxon>
        <taxon>Pseudomonadati</taxon>
        <taxon>Planctomycetota</taxon>
        <taxon>Planctomycetia</taxon>
        <taxon>Pirellulales</taxon>
        <taxon>Pirellulaceae</taxon>
        <taxon>Neorhodopirellula</taxon>
    </lineage>
</organism>
<dbReference type="Pfam" id="PF06283">
    <property type="entry name" value="ThuA"/>
    <property type="match status" value="1"/>
</dbReference>
<gene>
    <name evidence="3" type="ORF">SAMN06265222_12426</name>
</gene>
<keyword evidence="4" id="KW-1185">Reference proteome</keyword>
<dbReference type="Proteomes" id="UP001158067">
    <property type="component" value="Unassembled WGS sequence"/>
</dbReference>
<feature type="compositionally biased region" description="Basic and acidic residues" evidence="1">
    <location>
        <begin position="1"/>
        <end position="12"/>
    </location>
</feature>
<feature type="region of interest" description="Disordered" evidence="1">
    <location>
        <begin position="397"/>
        <end position="427"/>
    </location>
</feature>
<sequence length="440" mass="48901">MFSRTRLGERRLRTTNNEQRTTRRAPAKPPDYVRFTVTFRGTVLQLCPLANRSAFADNGELQTRRTTNQATTQTMVTLFRVNSPLSLHAPPAQRCHLSMQASPHMQSSQPQFRPTVIRSSSLAIAAALVMIVPFVTAPGRVSAQEHATQGEQTKQHKVLMIAGARSHGYGAHEHYAGLKMLEESVLEASDNVTVEVVRGWPKDASKIDSADAIVVYSDGGKRHVAMDHRDEIREVLQRGGGLVALHYAVEMLPGESGEEWTDLLGGHFEVDYSVNPHWVAEFQSLPDHPVASNVKPFHAEDEWYFHMRFSDKGKVTPLLQAVAPEETMRRADGPHSGNPSVRKSVAAGELQTVAWAFEPETGGRAVGFTGGHYHWNWAQEPMRRLVTNAIRWAAGDKVEPNAEPLPSVTTEDLLENQDYPKPDSFDMDKIKSKFELSVAS</sequence>
<evidence type="ECO:0000256" key="1">
    <source>
        <dbReference type="SAM" id="MobiDB-lite"/>
    </source>
</evidence>
<protein>
    <submittedName>
        <fullName evidence="3">Trehalose utilisation</fullName>
    </submittedName>
</protein>
<name>A0ABY1QQR3_9BACT</name>
<dbReference type="InterPro" id="IPR029062">
    <property type="entry name" value="Class_I_gatase-like"/>
</dbReference>
<dbReference type="SUPFAM" id="SSF52317">
    <property type="entry name" value="Class I glutamine amidotransferase-like"/>
    <property type="match status" value="1"/>
</dbReference>
<evidence type="ECO:0000313" key="3">
    <source>
        <dbReference type="EMBL" id="SMP77974.1"/>
    </source>
</evidence>
<feature type="compositionally biased region" description="Basic and acidic residues" evidence="1">
    <location>
        <begin position="418"/>
        <end position="427"/>
    </location>
</feature>
<feature type="region of interest" description="Disordered" evidence="1">
    <location>
        <begin position="1"/>
        <end position="28"/>
    </location>
</feature>
<dbReference type="EMBL" id="FXUG01000024">
    <property type="protein sequence ID" value="SMP77974.1"/>
    <property type="molecule type" value="Genomic_DNA"/>
</dbReference>
<evidence type="ECO:0000259" key="2">
    <source>
        <dbReference type="Pfam" id="PF06283"/>
    </source>
</evidence>
<proteinExistence type="predicted"/>
<dbReference type="PANTHER" id="PTHR40469:SF2">
    <property type="entry name" value="GALACTOSE-BINDING DOMAIN-LIKE SUPERFAMILY PROTEIN"/>
    <property type="match status" value="1"/>
</dbReference>
<dbReference type="Gene3D" id="3.40.50.880">
    <property type="match status" value="1"/>
</dbReference>
<reference evidence="3 4" key="1">
    <citation type="submission" date="2017-05" db="EMBL/GenBank/DDBJ databases">
        <authorList>
            <person name="Varghese N."/>
            <person name="Submissions S."/>
        </authorList>
    </citation>
    <scope>NUCLEOTIDE SEQUENCE [LARGE SCALE GENOMIC DNA]</scope>
    <source>
        <strain evidence="3 4">DSM 25457</strain>
    </source>
</reference>